<feature type="region of interest" description="Disordered" evidence="4">
    <location>
        <begin position="522"/>
        <end position="571"/>
    </location>
</feature>
<dbReference type="PROSITE" id="PS50106">
    <property type="entry name" value="PDZ"/>
    <property type="match status" value="1"/>
</dbReference>
<dbReference type="Pfam" id="PF00595">
    <property type="entry name" value="PDZ"/>
    <property type="match status" value="1"/>
</dbReference>
<dbReference type="GO" id="GO:0001725">
    <property type="term" value="C:stress fiber"/>
    <property type="evidence" value="ECO:0007669"/>
    <property type="project" value="TreeGrafter"/>
</dbReference>
<dbReference type="SMART" id="SM00228">
    <property type="entry name" value="PDZ"/>
    <property type="match status" value="1"/>
</dbReference>
<dbReference type="GO" id="GO:0005912">
    <property type="term" value="C:adherens junction"/>
    <property type="evidence" value="ECO:0007669"/>
    <property type="project" value="TreeGrafter"/>
</dbReference>
<dbReference type="OrthoDB" id="44841at2759"/>
<keyword evidence="3" id="KW-0862">Zinc</keyword>
<dbReference type="GO" id="GO:0030036">
    <property type="term" value="P:actin cytoskeleton organization"/>
    <property type="evidence" value="ECO:0007669"/>
    <property type="project" value="TreeGrafter"/>
</dbReference>
<evidence type="ECO:0000256" key="3">
    <source>
        <dbReference type="ARBA" id="ARBA00023038"/>
    </source>
</evidence>
<feature type="compositionally biased region" description="Polar residues" evidence="4">
    <location>
        <begin position="522"/>
        <end position="534"/>
    </location>
</feature>
<protein>
    <recommendedName>
        <fullName evidence="5">PDZ domain-containing protein</fullName>
    </recommendedName>
</protein>
<feature type="compositionally biased region" description="Low complexity" evidence="4">
    <location>
        <begin position="363"/>
        <end position="372"/>
    </location>
</feature>
<evidence type="ECO:0000313" key="7">
    <source>
        <dbReference type="Proteomes" id="UP000494165"/>
    </source>
</evidence>
<keyword evidence="3" id="KW-0440">LIM domain</keyword>
<reference evidence="6 7" key="1">
    <citation type="submission" date="2020-04" db="EMBL/GenBank/DDBJ databases">
        <authorList>
            <person name="Alioto T."/>
            <person name="Alioto T."/>
            <person name="Gomez Garrido J."/>
        </authorList>
    </citation>
    <scope>NUCLEOTIDE SEQUENCE [LARGE SCALE GENOMIC DNA]</scope>
</reference>
<comment type="subcellular location">
    <subcellularLocation>
        <location evidence="1">Cytoplasm</location>
    </subcellularLocation>
</comment>
<feature type="region of interest" description="Disordered" evidence="4">
    <location>
        <begin position="236"/>
        <end position="386"/>
    </location>
</feature>
<accession>A0A8S1CP78</accession>
<dbReference type="GO" id="GO:0061061">
    <property type="term" value="P:muscle structure development"/>
    <property type="evidence" value="ECO:0007669"/>
    <property type="project" value="TreeGrafter"/>
</dbReference>
<dbReference type="InterPro" id="IPR050604">
    <property type="entry name" value="PDZ-LIM_domain"/>
</dbReference>
<keyword evidence="3" id="KW-0479">Metal-binding</keyword>
<evidence type="ECO:0000256" key="1">
    <source>
        <dbReference type="ARBA" id="ARBA00004496"/>
    </source>
</evidence>
<evidence type="ECO:0000256" key="4">
    <source>
        <dbReference type="SAM" id="MobiDB-lite"/>
    </source>
</evidence>
<organism evidence="6 7">
    <name type="scientific">Cloeon dipterum</name>
    <dbReference type="NCBI Taxonomy" id="197152"/>
    <lineage>
        <taxon>Eukaryota</taxon>
        <taxon>Metazoa</taxon>
        <taxon>Ecdysozoa</taxon>
        <taxon>Arthropoda</taxon>
        <taxon>Hexapoda</taxon>
        <taxon>Insecta</taxon>
        <taxon>Pterygota</taxon>
        <taxon>Palaeoptera</taxon>
        <taxon>Ephemeroptera</taxon>
        <taxon>Pisciforma</taxon>
        <taxon>Baetidae</taxon>
        <taxon>Cloeon</taxon>
    </lineage>
</organism>
<dbReference type="PRINTS" id="PR01217">
    <property type="entry name" value="PRICHEXTENSN"/>
</dbReference>
<evidence type="ECO:0000256" key="2">
    <source>
        <dbReference type="ARBA" id="ARBA00022490"/>
    </source>
</evidence>
<feature type="compositionally biased region" description="Low complexity" evidence="4">
    <location>
        <begin position="323"/>
        <end position="336"/>
    </location>
</feature>
<keyword evidence="7" id="KW-1185">Reference proteome</keyword>
<dbReference type="EMBL" id="CADEPI010000084">
    <property type="protein sequence ID" value="CAB3373284.1"/>
    <property type="molecule type" value="Genomic_DNA"/>
</dbReference>
<dbReference type="PANTHER" id="PTHR24214:SF38">
    <property type="entry name" value="PDZ AND LIM DOMAIN PROTEIN ZASP-RELATED"/>
    <property type="match status" value="1"/>
</dbReference>
<feature type="domain" description="PDZ" evidence="5">
    <location>
        <begin position="44"/>
        <end position="126"/>
    </location>
</feature>
<comment type="caution">
    <text evidence="6">The sequence shown here is derived from an EMBL/GenBank/DDBJ whole genome shotgun (WGS) entry which is preliminary data.</text>
</comment>
<gene>
    <name evidence="6" type="ORF">CLODIP_2_CD13208</name>
</gene>
<proteinExistence type="predicted"/>
<feature type="compositionally biased region" description="Pro residues" evidence="4">
    <location>
        <begin position="258"/>
        <end position="322"/>
    </location>
</feature>
<sequence>MFKPIIASPVPHHAAIQPSPVLTNGLTNGFPTEPTPVPISTNIQITLNKEEGQSWGLRLNGGREFGIPLSVIRLQAGSLAEHQGIRIGDIVEEINGIRASEMTHNEALEAIKKAGNACLFSLLRSEANTGKVMKPYKPMVQLDDLTVAQPSGTRPALATPVAAAATKRHVALGTLNIEEAETCFTEEVIAETMSAHAEVVVGNALGVNFHKFEPRFEHLANSGTYQLLLEEEQKRGKTMTLPKTLKPQIIPRKEPPKPRTPVPPPKEPTPPPAPKEPTPPPKEPTPPPKEPTPPPKEPTPPPQEPTPPPPKEPTPQPEPVPVEEPQQPKQEEAPVQNGTTEPPVAVSNGVNGDDPELVAIEKAAQQPAAQVVSPPPSNQYFQQQHQLTKRQKELLEYQLKHKMHLEECRRRINKAQKTIYAPTITLPRLEEDEFGKIYELPKAGSRYRPSLPLTPIAFQGNAFPTKEEAFKPFEVKPAPIFHPCTGPKPLAKPACAVQCVIPMKWTAPSKLINGLPYKYTPTVHQPNSADQGNQEFLPPPQQKPPREPQRPVAHPLQPVPEPPYRTHSPAPQLSEDEIAEMMSASAEVIVGHTLGVNFQKFTPGFEHLKNSEVYRLVHGLED</sequence>
<dbReference type="GO" id="GO:0031941">
    <property type="term" value="C:filamentous actin"/>
    <property type="evidence" value="ECO:0007669"/>
    <property type="project" value="TreeGrafter"/>
</dbReference>
<dbReference type="GO" id="GO:0003779">
    <property type="term" value="F:actin binding"/>
    <property type="evidence" value="ECO:0007669"/>
    <property type="project" value="TreeGrafter"/>
</dbReference>
<name>A0A8S1CP78_9INSE</name>
<dbReference type="InterPro" id="IPR001478">
    <property type="entry name" value="PDZ"/>
</dbReference>
<dbReference type="GO" id="GO:0005737">
    <property type="term" value="C:cytoplasm"/>
    <property type="evidence" value="ECO:0007669"/>
    <property type="project" value="UniProtKB-SubCell"/>
</dbReference>
<dbReference type="GO" id="GO:0051371">
    <property type="term" value="F:muscle alpha-actinin binding"/>
    <property type="evidence" value="ECO:0007669"/>
    <property type="project" value="TreeGrafter"/>
</dbReference>
<dbReference type="AlphaFoldDB" id="A0A8S1CP78"/>
<evidence type="ECO:0000259" key="5">
    <source>
        <dbReference type="PROSITE" id="PS50106"/>
    </source>
</evidence>
<dbReference type="Proteomes" id="UP000494165">
    <property type="component" value="Unassembled WGS sequence"/>
</dbReference>
<dbReference type="PANTHER" id="PTHR24214">
    <property type="entry name" value="PDZ AND LIM DOMAIN PROTEIN ZASP"/>
    <property type="match status" value="1"/>
</dbReference>
<dbReference type="InterPro" id="IPR036034">
    <property type="entry name" value="PDZ_sf"/>
</dbReference>
<dbReference type="SUPFAM" id="SSF50156">
    <property type="entry name" value="PDZ domain-like"/>
    <property type="match status" value="1"/>
</dbReference>
<dbReference type="Gene3D" id="2.30.42.10">
    <property type="match status" value="1"/>
</dbReference>
<evidence type="ECO:0000313" key="6">
    <source>
        <dbReference type="EMBL" id="CAB3373284.1"/>
    </source>
</evidence>
<keyword evidence="2" id="KW-0963">Cytoplasm</keyword>